<gene>
    <name evidence="3" type="ORF">Agabi119p4_6179</name>
</gene>
<dbReference type="Proteomes" id="UP000629468">
    <property type="component" value="Unassembled WGS sequence"/>
</dbReference>
<evidence type="ECO:0000259" key="2">
    <source>
        <dbReference type="Pfam" id="PF26215"/>
    </source>
</evidence>
<name>A0A8H7KFV7_AGABI</name>
<feature type="region of interest" description="Disordered" evidence="1">
    <location>
        <begin position="170"/>
        <end position="192"/>
    </location>
</feature>
<dbReference type="PANTHER" id="PTHR21301:SF10">
    <property type="entry name" value="REVERSE TRANSCRIPTASE DOMAIN-CONTAINING PROTEIN"/>
    <property type="match status" value="1"/>
</dbReference>
<sequence length="1284" mass="143547">MPDESFCDETGWGGILLSTPVAACRRKRTFGAFAPVLTPCALRHHSPYALITMPKASSSSGSASRSAPSSSSQQAKNRRKPVVGSRPSTAGRGMSPSATAALSISNALAGLSMSAQGAPYFNVAHLESARRAPVQGAGSLAELLGCVPAAYRDCVRPILADAMKARRQWHSVSGQLRRLRDDKSAGRTPSQLKQKVPAVQFTKGFLDAQPSLRDGFAAASASFSASALDTLISGKESELEHLASQTTLFTTPDSLDGSEDGRTPVFLSLLQRTDEVFDRHHRDAKVATWGPATADSHGRPVFTGWKTDEFIVQEYQLFCTDIPFIFNRAVALVDDAILAEEVKRKKKQELADVVMKDVDEHITSSSIQSMIDKRVTALVGAQGKGKGKVSEVLSKLHHHETLTPIFLSLSAKSEEEEVEGQATPSGPFRESPGDRFRSIGLKRYFGVQETSSTESSRRSKRRRTTREREGEGESSVEDESEFLVIRDASSAFRWDSPASYPDWLLTVPLRQSSRFILERTPIVVLESMRYRSSIHEIECELPSNIASQLSAGMKYMMPCKFNKNLILDAWDDFVDRLRWNVFWKTRFAADFEDDFDPDFRVEKPRQRCQPLDRCFEFGIAQGHRAILDIVSKLPDDEHSRIGGRNVRALNPSIPELRDYLTSHELVVLVTDKNLGCAVAPRSWIIDRTFALLSNPSDYTEIPLDGALAILKQKSALMLKIANNAEEFAVQSQLPDFFKSQLTDGGAADLIKSIPTFYCIPKIHKTPIAARPILPCHSVIQGPAGKFVSKLLKPVIAQQWSIIHGTKDLAIKLSKILPDLPYTRLVGGVQKRLFLVSGDVVAFYPNVPVEMAHDIALEFLTRWYAENSELAPELCAEWLSLFRDCMTAADDQLLCQFMGRYFKQARGLAMGVASSPDLCNLFGCYFENQCEILTSDIVPFYGRYIDDCLALVYASDEKEAEEVLSANLHFDGCTLKWTSSGNFMVFLDMMLYFENGTLRHKPYRKPMNHFERLPWISAHPEYVKKGTFVGELSRLATLSSVFDDYATACKELANIYIARGYPPMLIAAWLRDNYRARWDARLREFSPLRADVLVLKSEYNISWDWFNVQQLSEQVKSGWMSALRALAYGAKVTDLGLSPAVLSTRPKMSLIPELKRLETSPLRDVHFDWIGTGLHGAFLRLDTLGLLDRRFIVSKKRTKQLYDLTSMWRKTVLERRDRLASEAPDALTNRPVASAPLTQTELRASIVEKVAAAGPSTRRLRPPRREGPLDAWLIRKESNPAERED</sequence>
<proteinExistence type="predicted"/>
<reference evidence="3 4" key="1">
    <citation type="journal article" name="Sci. Rep.">
        <title>Telomere-to-telomere assembled and centromere annotated genomes of the two main subspecies of the button mushroom Agaricus bisporus reveal especially polymorphic chromosome ends.</title>
        <authorList>
            <person name="Sonnenberg A.S.M."/>
            <person name="Sedaghat-Telgerd N."/>
            <person name="Lavrijssen B."/>
            <person name="Ohm R.A."/>
            <person name="Hendrickx P.M."/>
            <person name="Scholtmeijer K."/>
            <person name="Baars J.J.P."/>
            <person name="van Peer A."/>
        </authorList>
    </citation>
    <scope>NUCLEOTIDE SEQUENCE [LARGE SCALE GENOMIC DNA]</scope>
    <source>
        <strain evidence="3 4">H119_p4</strain>
    </source>
</reference>
<feature type="region of interest" description="Disordered" evidence="1">
    <location>
        <begin position="447"/>
        <end position="476"/>
    </location>
</feature>
<comment type="caution">
    <text evidence="3">The sequence shown here is derived from an EMBL/GenBank/DDBJ whole genome shotgun (WGS) entry which is preliminary data.</text>
</comment>
<dbReference type="PANTHER" id="PTHR21301">
    <property type="entry name" value="REVERSE TRANSCRIPTASE"/>
    <property type="match status" value="1"/>
</dbReference>
<dbReference type="Pfam" id="PF26215">
    <property type="entry name" value="HTH_animal"/>
    <property type="match status" value="1"/>
</dbReference>
<feature type="region of interest" description="Disordered" evidence="1">
    <location>
        <begin position="1251"/>
        <end position="1284"/>
    </location>
</feature>
<feature type="domain" description="Helix-turn-helix" evidence="2">
    <location>
        <begin position="1012"/>
        <end position="1066"/>
    </location>
</feature>
<organism evidence="3 4">
    <name type="scientific">Agaricus bisporus var. burnettii</name>
    <dbReference type="NCBI Taxonomy" id="192524"/>
    <lineage>
        <taxon>Eukaryota</taxon>
        <taxon>Fungi</taxon>
        <taxon>Dikarya</taxon>
        <taxon>Basidiomycota</taxon>
        <taxon>Agaricomycotina</taxon>
        <taxon>Agaricomycetes</taxon>
        <taxon>Agaricomycetidae</taxon>
        <taxon>Agaricales</taxon>
        <taxon>Agaricineae</taxon>
        <taxon>Agaricaceae</taxon>
        <taxon>Agaricus</taxon>
    </lineage>
</organism>
<evidence type="ECO:0000313" key="3">
    <source>
        <dbReference type="EMBL" id="KAF7771868.1"/>
    </source>
</evidence>
<feature type="region of interest" description="Disordered" evidence="1">
    <location>
        <begin position="55"/>
        <end position="97"/>
    </location>
</feature>
<feature type="compositionally biased region" description="Low complexity" evidence="1">
    <location>
        <begin position="56"/>
        <end position="72"/>
    </location>
</feature>
<evidence type="ECO:0000256" key="1">
    <source>
        <dbReference type="SAM" id="MobiDB-lite"/>
    </source>
</evidence>
<protein>
    <recommendedName>
        <fullName evidence="2">Helix-turn-helix domain-containing protein</fullName>
    </recommendedName>
</protein>
<feature type="compositionally biased region" description="Basic and acidic residues" evidence="1">
    <location>
        <begin position="1262"/>
        <end position="1284"/>
    </location>
</feature>
<dbReference type="InterPro" id="IPR058912">
    <property type="entry name" value="HTH_animal"/>
</dbReference>
<feature type="region of interest" description="Disordered" evidence="1">
    <location>
        <begin position="413"/>
        <end position="435"/>
    </location>
</feature>
<evidence type="ECO:0000313" key="4">
    <source>
        <dbReference type="Proteomes" id="UP000629468"/>
    </source>
</evidence>
<accession>A0A8H7KFV7</accession>
<dbReference type="EMBL" id="JABXXO010000008">
    <property type="protein sequence ID" value="KAF7771868.1"/>
    <property type="molecule type" value="Genomic_DNA"/>
</dbReference>